<accession>A0A6G7VBT6</accession>
<keyword evidence="3" id="KW-1185">Reference proteome</keyword>
<evidence type="ECO:0000313" key="2">
    <source>
        <dbReference type="EMBL" id="QIK37257.1"/>
    </source>
</evidence>
<evidence type="ECO:0000256" key="1">
    <source>
        <dbReference type="SAM" id="MobiDB-lite"/>
    </source>
</evidence>
<proteinExistence type="predicted"/>
<dbReference type="EMBL" id="CP048029">
    <property type="protein sequence ID" value="QIK37257.1"/>
    <property type="molecule type" value="Genomic_DNA"/>
</dbReference>
<dbReference type="Proteomes" id="UP000502699">
    <property type="component" value="Chromosome"/>
</dbReference>
<sequence length="103" mass="12460">MATPAQPPERDFKERFNHQDMAIERGKDSGALTRREVRRLQREQDKVRRLMDDLRREAYSPREAQRRIDWRLDWIDRRIYELSTNSEVAPHFRPNSPPPPPPR</sequence>
<evidence type="ECO:0000313" key="3">
    <source>
        <dbReference type="Proteomes" id="UP000502699"/>
    </source>
</evidence>
<dbReference type="AlphaFoldDB" id="A0A6G7VBT6"/>
<feature type="region of interest" description="Disordered" evidence="1">
    <location>
        <begin position="1"/>
        <end position="38"/>
    </location>
</feature>
<gene>
    <name evidence="2" type="ORF">GWK36_03790</name>
</gene>
<reference evidence="3" key="1">
    <citation type="submission" date="2020-01" db="EMBL/GenBank/DDBJ databases">
        <title>Caldichromatium gen. nov., sp. nov., a thermophilic purple sulfur bacterium member of the family Chromatiaceae isolated from Nakabusa hot spring, Japan.</title>
        <authorList>
            <person name="Saini M.K."/>
            <person name="Hanada S."/>
            <person name="Tank M."/>
        </authorList>
    </citation>
    <scope>NUCLEOTIDE SEQUENCE [LARGE SCALE GENOMIC DNA]</scope>
    <source>
        <strain evidence="3">No.7</strain>
    </source>
</reference>
<dbReference type="RefSeq" id="WP_166270026.1">
    <property type="nucleotide sequence ID" value="NZ_CP048029.1"/>
</dbReference>
<protein>
    <submittedName>
        <fullName evidence="2">Uncharacterized protein</fullName>
    </submittedName>
</protein>
<name>A0A6G7VBT6_9GAMM</name>
<feature type="compositionally biased region" description="Basic and acidic residues" evidence="1">
    <location>
        <begin position="8"/>
        <end position="38"/>
    </location>
</feature>
<dbReference type="KEGG" id="cjap:GWK36_03790"/>
<organism evidence="2 3">
    <name type="scientific">Caldichromatium japonicum</name>
    <dbReference type="NCBI Taxonomy" id="2699430"/>
    <lineage>
        <taxon>Bacteria</taxon>
        <taxon>Pseudomonadati</taxon>
        <taxon>Pseudomonadota</taxon>
        <taxon>Gammaproteobacteria</taxon>
        <taxon>Chromatiales</taxon>
        <taxon>Chromatiaceae</taxon>
        <taxon>Caldichromatium</taxon>
    </lineage>
</organism>